<dbReference type="GO" id="GO:0005548">
    <property type="term" value="F:phospholipid transporter activity"/>
    <property type="evidence" value="ECO:0007669"/>
    <property type="project" value="TreeGrafter"/>
</dbReference>
<dbReference type="PANTHER" id="PTHR30188">
    <property type="entry name" value="ABC TRANSPORTER PERMEASE PROTEIN-RELATED"/>
    <property type="match status" value="1"/>
</dbReference>
<organism evidence="1 2">
    <name type="scientific">Oligella urethralis</name>
    <dbReference type="NCBI Taxonomy" id="90245"/>
    <lineage>
        <taxon>Bacteria</taxon>
        <taxon>Pseudomonadati</taxon>
        <taxon>Pseudomonadota</taxon>
        <taxon>Betaproteobacteria</taxon>
        <taxon>Burkholderiales</taxon>
        <taxon>Alcaligenaceae</taxon>
        <taxon>Oligella</taxon>
    </lineage>
</organism>
<gene>
    <name evidence="1" type="primary">mlaE_4</name>
    <name evidence="1" type="ORF">NCTC11009_02690</name>
</gene>
<dbReference type="GO" id="GO:0043190">
    <property type="term" value="C:ATP-binding cassette (ABC) transporter complex"/>
    <property type="evidence" value="ECO:0007669"/>
    <property type="project" value="InterPro"/>
</dbReference>
<protein>
    <submittedName>
        <fullName evidence="1">Probable phospholipid ABC transporter permease protein mlaE</fullName>
    </submittedName>
</protein>
<accession>A0A2X1XBQ2</accession>
<dbReference type="EMBL" id="UATH01000009">
    <property type="protein sequence ID" value="SPY31640.1"/>
    <property type="molecule type" value="Genomic_DNA"/>
</dbReference>
<proteinExistence type="predicted"/>
<evidence type="ECO:0000313" key="2">
    <source>
        <dbReference type="Proteomes" id="UP000250242"/>
    </source>
</evidence>
<dbReference type="Proteomes" id="UP000250242">
    <property type="component" value="Unassembled WGS sequence"/>
</dbReference>
<reference evidence="1 2" key="1">
    <citation type="submission" date="2018-06" db="EMBL/GenBank/DDBJ databases">
        <authorList>
            <consortium name="Pathogen Informatics"/>
            <person name="Doyle S."/>
        </authorList>
    </citation>
    <scope>NUCLEOTIDE SEQUENCE [LARGE SCALE GENOMIC DNA]</scope>
    <source>
        <strain evidence="1 2">NCTC11009</strain>
    </source>
</reference>
<evidence type="ECO:0000313" key="1">
    <source>
        <dbReference type="EMBL" id="SPY31640.1"/>
    </source>
</evidence>
<dbReference type="InterPro" id="IPR030802">
    <property type="entry name" value="Permease_MalE"/>
</dbReference>
<dbReference type="AlphaFoldDB" id="A0A2X1XBQ2"/>
<dbReference type="Pfam" id="PF02405">
    <property type="entry name" value="MlaE"/>
    <property type="match status" value="1"/>
</dbReference>
<sequence>MFAGRAGTSITAEIGLMKAGEQLDAIDVMGINPVERVLVPRFWGGVIRNADFGGYFLSGRREWAVGLLAWCR</sequence>
<name>A0A2X1XBQ2_9BURK</name>
<dbReference type="PANTHER" id="PTHR30188:SF4">
    <property type="entry name" value="PROTEIN TRIGALACTOSYLDIACYLGLYCEROL 1, CHLOROPLASTIC"/>
    <property type="match status" value="1"/>
</dbReference>